<protein>
    <submittedName>
        <fullName evidence="2">CarboxypepD_reg-like domain-containing protein</fullName>
    </submittedName>
</protein>
<proteinExistence type="predicted"/>
<sequence>MKYSLFILLFSLSITFGFAQDNSVKAKENTTAKKVSDSTAVKSDSTVKGIIIDATSKQPLENVNIVNLNQVIGTATNAKGEFELRAKANDTLHLSYLGFKSIKVKVTNDWVDRIDKSTITLTELALALEEVVVTGLQLTGYLEVDIKQVKINNNYRYSISGLSNGYEAGKKQPSAVTKVLGSIFNPLDFLYNTFSKKGKELRKLKQMKEDDNIRNTLANRFDREVLIALLGVNKVDLDEIVSQCNYSLEFVSTANDLQILDAISECYEEYKVLNRGRKKRI</sequence>
<accession>A0A1I3SZX5</accession>
<evidence type="ECO:0000313" key="3">
    <source>
        <dbReference type="Proteomes" id="UP000199559"/>
    </source>
</evidence>
<gene>
    <name evidence="2" type="ORF">SAMN05443431_11320</name>
</gene>
<evidence type="ECO:0000313" key="2">
    <source>
        <dbReference type="EMBL" id="SFJ64225.1"/>
    </source>
</evidence>
<feature type="chain" id="PRO_5011784916" evidence="1">
    <location>
        <begin position="20"/>
        <end position="281"/>
    </location>
</feature>
<organism evidence="2 3">
    <name type="scientific">Olleya namhaensis</name>
    <dbReference type="NCBI Taxonomy" id="1144750"/>
    <lineage>
        <taxon>Bacteria</taxon>
        <taxon>Pseudomonadati</taxon>
        <taxon>Bacteroidota</taxon>
        <taxon>Flavobacteriia</taxon>
        <taxon>Flavobacteriales</taxon>
        <taxon>Flavobacteriaceae</taxon>
    </lineage>
</organism>
<reference evidence="3" key="1">
    <citation type="submission" date="2016-10" db="EMBL/GenBank/DDBJ databases">
        <authorList>
            <person name="Varghese N."/>
            <person name="Submissions S."/>
        </authorList>
    </citation>
    <scope>NUCLEOTIDE SEQUENCE [LARGE SCALE GENOMIC DNA]</scope>
    <source>
        <strain evidence="3">DSM 28881</strain>
    </source>
</reference>
<dbReference type="Proteomes" id="UP000199559">
    <property type="component" value="Unassembled WGS sequence"/>
</dbReference>
<dbReference type="InterPro" id="IPR008969">
    <property type="entry name" value="CarboxyPept-like_regulatory"/>
</dbReference>
<dbReference type="STRING" id="1144750.SAMN05443431_11320"/>
<feature type="signal peptide" evidence="1">
    <location>
        <begin position="1"/>
        <end position="19"/>
    </location>
</feature>
<evidence type="ECO:0000256" key="1">
    <source>
        <dbReference type="SAM" id="SignalP"/>
    </source>
</evidence>
<dbReference type="EMBL" id="FORM01000013">
    <property type="protein sequence ID" value="SFJ64225.1"/>
    <property type="molecule type" value="Genomic_DNA"/>
</dbReference>
<dbReference type="SUPFAM" id="SSF49464">
    <property type="entry name" value="Carboxypeptidase regulatory domain-like"/>
    <property type="match status" value="1"/>
</dbReference>
<keyword evidence="1" id="KW-0732">Signal</keyword>
<dbReference type="Pfam" id="PF13715">
    <property type="entry name" value="CarbopepD_reg_2"/>
    <property type="match status" value="1"/>
</dbReference>
<keyword evidence="3" id="KW-1185">Reference proteome</keyword>
<dbReference type="AlphaFoldDB" id="A0A1I3SZX5"/>
<dbReference type="RefSeq" id="WP_090842278.1">
    <property type="nucleotide sequence ID" value="NZ_CANLBQ010000009.1"/>
</dbReference>
<name>A0A1I3SZX5_9FLAO</name>